<evidence type="ECO:0000313" key="2">
    <source>
        <dbReference type="Proteomes" id="UP000255549"/>
    </source>
</evidence>
<keyword evidence="2" id="KW-1185">Reference proteome</keyword>
<dbReference type="AlphaFoldDB" id="A0A380G790"/>
<name>A0A380G790_STAIN</name>
<gene>
    <name evidence="1" type="ORF">NCTC11048_02003</name>
</gene>
<accession>A0A380G790</accession>
<proteinExistence type="predicted"/>
<protein>
    <recommendedName>
        <fullName evidence="3">Preprotein translocase subunit SecB</fullName>
    </recommendedName>
</protein>
<evidence type="ECO:0000313" key="1">
    <source>
        <dbReference type="EMBL" id="SUM46935.1"/>
    </source>
</evidence>
<sequence length="135" mass="15734">MNNKFHVQLDEFNLQAINFIKYDNYDKSDDSPDTAKCEDNDPKYEIFIERNTSSIKIVFLHVTLETADYNLKAMFKGVFKDINNESIDNKKLSSIALSLMLPLARPIIYQNLLQSNLKATFLPILDIQRYLESYD</sequence>
<dbReference type="OrthoDB" id="9881638at2"/>
<reference evidence="1 2" key="1">
    <citation type="submission" date="2018-06" db="EMBL/GenBank/DDBJ databases">
        <authorList>
            <consortium name="Pathogen Informatics"/>
            <person name="Doyle S."/>
        </authorList>
    </citation>
    <scope>NUCLEOTIDE SEQUENCE [LARGE SCALE GENOMIC DNA]</scope>
    <source>
        <strain evidence="2">NCTC 11048</strain>
    </source>
</reference>
<organism evidence="1 2">
    <name type="scientific">Staphylococcus intermedius NCTC 11048</name>
    <dbReference type="NCBI Taxonomy" id="1141106"/>
    <lineage>
        <taxon>Bacteria</taxon>
        <taxon>Bacillati</taxon>
        <taxon>Bacillota</taxon>
        <taxon>Bacilli</taxon>
        <taxon>Bacillales</taxon>
        <taxon>Staphylococcaceae</taxon>
        <taxon>Staphylococcus</taxon>
        <taxon>Staphylococcus intermedius group</taxon>
    </lineage>
</organism>
<evidence type="ECO:0008006" key="3">
    <source>
        <dbReference type="Google" id="ProtNLM"/>
    </source>
</evidence>
<dbReference type="Proteomes" id="UP000255549">
    <property type="component" value="Unassembled WGS sequence"/>
</dbReference>
<dbReference type="RefSeq" id="WP_019167879.1">
    <property type="nucleotide sequence ID" value="NZ_CAIB01000094.1"/>
</dbReference>
<dbReference type="EMBL" id="UHDP01000003">
    <property type="protein sequence ID" value="SUM46935.1"/>
    <property type="molecule type" value="Genomic_DNA"/>
</dbReference>